<dbReference type="Proteomes" id="UP001244341">
    <property type="component" value="Chromosome 4b"/>
</dbReference>
<reference evidence="3 4" key="1">
    <citation type="submission" date="2023-05" db="EMBL/GenBank/DDBJ databases">
        <title>A 100% complete, gapless, phased diploid assembly of the Scenedesmus obliquus UTEX 3031 genome.</title>
        <authorList>
            <person name="Biondi T.C."/>
            <person name="Hanschen E.R."/>
            <person name="Kwon T."/>
            <person name="Eng W."/>
            <person name="Kruse C.P.S."/>
            <person name="Koehler S.I."/>
            <person name="Kunde Y."/>
            <person name="Gleasner C.D."/>
            <person name="You Mak K.T."/>
            <person name="Polle J."/>
            <person name="Hovde B.T."/>
            <person name="Starkenburg S.R."/>
        </authorList>
    </citation>
    <scope>NUCLEOTIDE SEQUENCE [LARGE SCALE GENOMIC DNA]</scope>
    <source>
        <strain evidence="3 4">DOE0152z</strain>
    </source>
</reference>
<dbReference type="InterPro" id="IPR041243">
    <property type="entry name" value="STI1/HOP_DP"/>
</dbReference>
<gene>
    <name evidence="3" type="ORF">OEZ85_007376</name>
</gene>
<dbReference type="Gene3D" id="1.10.260.100">
    <property type="match status" value="1"/>
</dbReference>
<dbReference type="EMBL" id="CP126211">
    <property type="protein sequence ID" value="WIA13832.1"/>
    <property type="molecule type" value="Genomic_DNA"/>
</dbReference>
<evidence type="ECO:0000256" key="1">
    <source>
        <dbReference type="ARBA" id="ARBA00022737"/>
    </source>
</evidence>
<proteinExistence type="predicted"/>
<evidence type="ECO:0000313" key="3">
    <source>
        <dbReference type="EMBL" id="WIA13832.1"/>
    </source>
</evidence>
<sequence length="241" mass="26264">MRGCQGWLQTLKCQRPSIRHVCKSTCIARATQGEDQHAPQQQQQLHSSISRRQSLAGMGALLGLVPGAATASPSSDLVEGTQNWLHLGVQSYNLWWQGLVDGIANDDQTGLTAEQQGQRKARRFGSISVPGLSSFSFIHGTLVGATLIALISLAGSGSARQQEQQQQQLVRQPALRPEVEAALARLLASPETSSTFHDPAVHAALQDVRADLRNINKYRDDPAVMTAFQKLLEIEDILERL</sequence>
<protein>
    <recommendedName>
        <fullName evidence="2">STI1/HOP DP domain-containing protein</fullName>
    </recommendedName>
</protein>
<evidence type="ECO:0000259" key="2">
    <source>
        <dbReference type="Pfam" id="PF17830"/>
    </source>
</evidence>
<dbReference type="Pfam" id="PF17830">
    <property type="entry name" value="STI1-HOP_DP"/>
    <property type="match status" value="1"/>
</dbReference>
<keyword evidence="1" id="KW-0677">Repeat</keyword>
<evidence type="ECO:0000313" key="4">
    <source>
        <dbReference type="Proteomes" id="UP001244341"/>
    </source>
</evidence>
<accession>A0ABY8TZY1</accession>
<name>A0ABY8TZY1_TETOB</name>
<keyword evidence="4" id="KW-1185">Reference proteome</keyword>
<feature type="domain" description="STI1/HOP DP" evidence="2">
    <location>
        <begin position="182"/>
        <end position="232"/>
    </location>
</feature>
<organism evidence="3 4">
    <name type="scientific">Tetradesmus obliquus</name>
    <name type="common">Green alga</name>
    <name type="synonym">Acutodesmus obliquus</name>
    <dbReference type="NCBI Taxonomy" id="3088"/>
    <lineage>
        <taxon>Eukaryota</taxon>
        <taxon>Viridiplantae</taxon>
        <taxon>Chlorophyta</taxon>
        <taxon>core chlorophytes</taxon>
        <taxon>Chlorophyceae</taxon>
        <taxon>CS clade</taxon>
        <taxon>Sphaeropleales</taxon>
        <taxon>Scenedesmaceae</taxon>
        <taxon>Tetradesmus</taxon>
    </lineage>
</organism>